<evidence type="ECO:0000313" key="2">
    <source>
        <dbReference type="EMBL" id="MCX9004405.1"/>
    </source>
</evidence>
<dbReference type="RefSeq" id="WP_267449609.1">
    <property type="nucleotide sequence ID" value="NZ_JANDBG010000031.1"/>
</dbReference>
<sequence length="208" mass="24330">MLSNLPNRVVTKLGIAIKSHKNSVIVVASVKKSINFNLFGKKSIIYLDEGSISLYSETNNLLLFKFDSPFIIGLDQIFYDTEYHYITTNDNVLLYLLSHEDAIDIFDKMKLWKDIAHLISYSMRLNEHRSNNLLENRSIYHIIKTHLEMIWELPEKEREKISVFDYILKRHKISRSSIAKIIKELNNGNYITTKRGVLINLNRLPAKF</sequence>
<reference evidence="2" key="1">
    <citation type="submission" date="2022-07" db="EMBL/GenBank/DDBJ databases">
        <title>Genome Sequence of Citrobacter portucalensis from Edible Snails.</title>
        <authorList>
            <person name="Okafor A.C."/>
            <person name="Ogbo F.C."/>
            <person name="Ruppitsch W."/>
            <person name="Allerberger F."/>
        </authorList>
    </citation>
    <scope>NUCLEOTIDE SEQUENCE</scope>
    <source>
        <strain evidence="2">Igbk 7</strain>
    </source>
</reference>
<dbReference type="InterPro" id="IPR041687">
    <property type="entry name" value="HTH_46"/>
</dbReference>
<dbReference type="AlphaFoldDB" id="A0AAW5W8P7"/>
<comment type="caution">
    <text evidence="2">The sequence shown here is derived from an EMBL/GenBank/DDBJ whole genome shotgun (WGS) entry which is preliminary data.</text>
</comment>
<evidence type="ECO:0000259" key="1">
    <source>
        <dbReference type="Pfam" id="PF15977"/>
    </source>
</evidence>
<dbReference type="Pfam" id="PF15977">
    <property type="entry name" value="HTH_46"/>
    <property type="match status" value="1"/>
</dbReference>
<name>A0AAW5W8P7_9ENTR</name>
<dbReference type="Proteomes" id="UP001207430">
    <property type="component" value="Unassembled WGS sequence"/>
</dbReference>
<gene>
    <name evidence="2" type="ORF">NLN86_22530</name>
</gene>
<evidence type="ECO:0000313" key="3">
    <source>
        <dbReference type="Proteomes" id="UP001207430"/>
    </source>
</evidence>
<accession>A0AAW5W8P7</accession>
<proteinExistence type="predicted"/>
<dbReference type="EMBL" id="JANDBG010000031">
    <property type="protein sequence ID" value="MCX9004405.1"/>
    <property type="molecule type" value="Genomic_DNA"/>
</dbReference>
<protein>
    <submittedName>
        <fullName evidence="2">Helix-turn-helix domain-containing protein</fullName>
    </submittedName>
</protein>
<feature type="domain" description="IprA winged helix-turn-helix" evidence="1">
    <location>
        <begin position="140"/>
        <end position="205"/>
    </location>
</feature>
<organism evidence="2 3">
    <name type="scientific">Citrobacter portucalensis</name>
    <dbReference type="NCBI Taxonomy" id="1639133"/>
    <lineage>
        <taxon>Bacteria</taxon>
        <taxon>Pseudomonadati</taxon>
        <taxon>Pseudomonadota</taxon>
        <taxon>Gammaproteobacteria</taxon>
        <taxon>Enterobacterales</taxon>
        <taxon>Enterobacteriaceae</taxon>
        <taxon>Citrobacter</taxon>
        <taxon>Citrobacter freundii complex</taxon>
    </lineage>
</organism>